<dbReference type="STRING" id="667725.A0A0L0FMN5"/>
<dbReference type="GO" id="GO:0005739">
    <property type="term" value="C:mitochondrion"/>
    <property type="evidence" value="ECO:0007669"/>
    <property type="project" value="TreeGrafter"/>
</dbReference>
<dbReference type="Gene3D" id="3.40.50.720">
    <property type="entry name" value="NAD(P)-binding Rossmann-like Domain"/>
    <property type="match status" value="1"/>
</dbReference>
<evidence type="ECO:0000313" key="3">
    <source>
        <dbReference type="Proteomes" id="UP000054560"/>
    </source>
</evidence>
<feature type="domain" description="NAD(P)-binding" evidence="1">
    <location>
        <begin position="11"/>
        <end position="164"/>
    </location>
</feature>
<reference evidence="2 3" key="1">
    <citation type="submission" date="2011-02" db="EMBL/GenBank/DDBJ databases">
        <title>The Genome Sequence of Sphaeroforma arctica JP610.</title>
        <authorList>
            <consortium name="The Broad Institute Genome Sequencing Platform"/>
            <person name="Russ C."/>
            <person name="Cuomo C."/>
            <person name="Young S.K."/>
            <person name="Zeng Q."/>
            <person name="Gargeya S."/>
            <person name="Alvarado L."/>
            <person name="Berlin A."/>
            <person name="Chapman S.B."/>
            <person name="Chen Z."/>
            <person name="Freedman E."/>
            <person name="Gellesch M."/>
            <person name="Goldberg J."/>
            <person name="Griggs A."/>
            <person name="Gujja S."/>
            <person name="Heilman E."/>
            <person name="Heiman D."/>
            <person name="Howarth C."/>
            <person name="Mehta T."/>
            <person name="Neiman D."/>
            <person name="Pearson M."/>
            <person name="Roberts A."/>
            <person name="Saif S."/>
            <person name="Shea T."/>
            <person name="Shenoy N."/>
            <person name="Sisk P."/>
            <person name="Stolte C."/>
            <person name="Sykes S."/>
            <person name="White J."/>
            <person name="Yandava C."/>
            <person name="Burger G."/>
            <person name="Gray M.W."/>
            <person name="Holland P.W.H."/>
            <person name="King N."/>
            <person name="Lang F.B.F."/>
            <person name="Roger A.J."/>
            <person name="Ruiz-Trillo I."/>
            <person name="Haas B."/>
            <person name="Nusbaum C."/>
            <person name="Birren B."/>
        </authorList>
    </citation>
    <scope>NUCLEOTIDE SEQUENCE [LARGE SCALE GENOMIC DNA]</scope>
    <source>
        <strain evidence="2 3">JP610</strain>
    </source>
</reference>
<dbReference type="RefSeq" id="XP_014151195.1">
    <property type="nucleotide sequence ID" value="XM_014295720.1"/>
</dbReference>
<keyword evidence="3" id="KW-1185">Reference proteome</keyword>
<dbReference type="InterPro" id="IPR036291">
    <property type="entry name" value="NAD(P)-bd_dom_sf"/>
</dbReference>
<dbReference type="InterPro" id="IPR016040">
    <property type="entry name" value="NAD(P)-bd_dom"/>
</dbReference>
<dbReference type="SUPFAM" id="SSF51735">
    <property type="entry name" value="NAD(P)-binding Rossmann-fold domains"/>
    <property type="match status" value="1"/>
</dbReference>
<protein>
    <recommendedName>
        <fullName evidence="1">NAD(P)-binding domain-containing protein</fullName>
    </recommendedName>
</protein>
<dbReference type="GeneID" id="25910748"/>
<dbReference type="EMBL" id="KQ242778">
    <property type="protein sequence ID" value="KNC77293.1"/>
    <property type="molecule type" value="Genomic_DNA"/>
</dbReference>
<proteinExistence type="predicted"/>
<dbReference type="eggNOG" id="KOG4288">
    <property type="taxonomic scope" value="Eukaryota"/>
</dbReference>
<dbReference type="GO" id="GO:0044877">
    <property type="term" value="F:protein-containing complex binding"/>
    <property type="evidence" value="ECO:0007669"/>
    <property type="project" value="TreeGrafter"/>
</dbReference>
<sequence length="206" mass="22186">MPSAVSAWMRKVNWQKGDALEPESYKHLLGTTTAVVHAVGTLLEDQTYKSYIKPSASTSGASKNVKYEVVNRDTADKAAAAASEHKNVETFVYISADSAPPFVDKRYISTKREAEQLIKAHPEYKTVILRPGFLFDDSDMTTSAMALGIKSLGCISSRLGVARTLTPPPPVSVSILAQATVQAVLKGDCEGTFGPEDIPKLAQQAN</sequence>
<dbReference type="Proteomes" id="UP000054560">
    <property type="component" value="Unassembled WGS sequence"/>
</dbReference>
<accession>A0A0L0FMN5</accession>
<gene>
    <name evidence="2" type="ORF">SARC_10244</name>
</gene>
<dbReference type="PANTHER" id="PTHR12126:SF16">
    <property type="entry name" value="MIOREX COMPLEX COMPONENT 2"/>
    <property type="match status" value="1"/>
</dbReference>
<dbReference type="OrthoDB" id="276721at2759"/>
<organism evidence="2 3">
    <name type="scientific">Sphaeroforma arctica JP610</name>
    <dbReference type="NCBI Taxonomy" id="667725"/>
    <lineage>
        <taxon>Eukaryota</taxon>
        <taxon>Ichthyosporea</taxon>
        <taxon>Ichthyophonida</taxon>
        <taxon>Sphaeroforma</taxon>
    </lineage>
</organism>
<dbReference type="PANTHER" id="PTHR12126">
    <property type="entry name" value="NADH-UBIQUINONE OXIDOREDUCTASE 39 KDA SUBUNIT-RELATED"/>
    <property type="match status" value="1"/>
</dbReference>
<dbReference type="AlphaFoldDB" id="A0A0L0FMN5"/>
<evidence type="ECO:0000313" key="2">
    <source>
        <dbReference type="EMBL" id="KNC77293.1"/>
    </source>
</evidence>
<name>A0A0L0FMN5_9EUKA</name>
<evidence type="ECO:0000259" key="1">
    <source>
        <dbReference type="Pfam" id="PF13460"/>
    </source>
</evidence>
<dbReference type="Pfam" id="PF13460">
    <property type="entry name" value="NAD_binding_10"/>
    <property type="match status" value="1"/>
</dbReference>
<dbReference type="InterPro" id="IPR051207">
    <property type="entry name" value="ComplexI_NDUFA9_subunit"/>
</dbReference>